<dbReference type="PANTHER" id="PTHR30441:SF4">
    <property type="entry name" value="PROTEIN ASMA"/>
    <property type="match status" value="1"/>
</dbReference>
<name>A0A444LG15_9HYPH</name>
<keyword evidence="1" id="KW-1133">Transmembrane helix</keyword>
<dbReference type="Proteomes" id="UP000287687">
    <property type="component" value="Unassembled WGS sequence"/>
</dbReference>
<evidence type="ECO:0000313" key="3">
    <source>
        <dbReference type="Proteomes" id="UP000287687"/>
    </source>
</evidence>
<dbReference type="GO" id="GO:0090313">
    <property type="term" value="P:regulation of protein targeting to membrane"/>
    <property type="evidence" value="ECO:0007669"/>
    <property type="project" value="TreeGrafter"/>
</dbReference>
<proteinExistence type="predicted"/>
<dbReference type="GO" id="GO:0005886">
    <property type="term" value="C:plasma membrane"/>
    <property type="evidence" value="ECO:0007669"/>
    <property type="project" value="TreeGrafter"/>
</dbReference>
<dbReference type="InterPro" id="IPR052894">
    <property type="entry name" value="AsmA-related"/>
</dbReference>
<dbReference type="EMBL" id="SBIP01000003">
    <property type="protein sequence ID" value="RWX77055.1"/>
    <property type="molecule type" value="Genomic_DNA"/>
</dbReference>
<dbReference type="OrthoDB" id="225437at2"/>
<evidence type="ECO:0000313" key="2">
    <source>
        <dbReference type="EMBL" id="RWX77055.1"/>
    </source>
</evidence>
<sequence>MLTPRLGDFRRKLWLPLGRGWQRVIVGAAVVLALFVIFQVVAPSLISSSLVRQNMERAVARWTGHSVSIAGPADIRFWPKPRITLRDVTIRKTVEDGSERVLGHVGRLSAGFDLLEALRGDPQFKDFRLTDAQIFVVREADGRLDWTNSGLLSQAVRNVQTSGDQQILDAASDANIGEVKIRGGMLEVTNLTDGKRVRLEGIEGSLDWPSLSRGMRLQGRASFHGRPLDLDIGTPQPLLLLSGRSAETVVKVQSDLFSGSFNGVTDLASHGFLSGYIALSTSDFPSFLSWVDVDLPATTELRTLSLQAKLASNENAMRFESLTLGLNGVEASGILDLTREEGKRPRLTGTLAIGDIDFSPLLRTLGPSMIDGGEDARRLRSNLELDVRLSAQHATVGPFELDELALGIMNVGEQTRLDILDSDFESGRLTGRVATIKDGGEGALALRLMIHNADFGSIARRLQFQGPLPAATGSMEIALDVAKPLTPAAWRNAKGTVLFTSGPGILPGLNLSAIRELSARKPYFPFSEAAKGALEFQSVELNANLAEGSAEIIKGEITTASETIQLAGIVPYVNNSLALSSTIHPTGNASTAPSGFFIGGSWPDPVIWPLPQTEPRPAE</sequence>
<accession>A0A444LG15</accession>
<organism evidence="2 3">
    <name type="scientific">Neorhizobium lilium</name>
    <dbReference type="NCBI Taxonomy" id="2503024"/>
    <lineage>
        <taxon>Bacteria</taxon>
        <taxon>Pseudomonadati</taxon>
        <taxon>Pseudomonadota</taxon>
        <taxon>Alphaproteobacteria</taxon>
        <taxon>Hyphomicrobiales</taxon>
        <taxon>Rhizobiaceae</taxon>
        <taxon>Rhizobium/Agrobacterium group</taxon>
        <taxon>Neorhizobium</taxon>
    </lineage>
</organism>
<comment type="caution">
    <text evidence="2">The sequence shown here is derived from an EMBL/GenBank/DDBJ whole genome shotgun (WGS) entry which is preliminary data.</text>
</comment>
<feature type="transmembrane region" description="Helical" evidence="1">
    <location>
        <begin position="21"/>
        <end position="42"/>
    </location>
</feature>
<keyword evidence="3" id="KW-1185">Reference proteome</keyword>
<dbReference type="AlphaFoldDB" id="A0A444LG15"/>
<gene>
    <name evidence="2" type="ORF">EPK99_15450</name>
</gene>
<keyword evidence="1" id="KW-0812">Transmembrane</keyword>
<evidence type="ECO:0000256" key="1">
    <source>
        <dbReference type="SAM" id="Phobius"/>
    </source>
</evidence>
<reference evidence="2 3" key="1">
    <citation type="submission" date="2019-01" db="EMBL/GenBank/DDBJ databases">
        <title>The draft genome of Rhizobium sp. 24NR.</title>
        <authorList>
            <person name="Liu L."/>
            <person name="Liang L."/>
            <person name="Shi S."/>
            <person name="Xu L."/>
            <person name="Wang X."/>
            <person name="Li L."/>
            <person name="Zhang X."/>
        </authorList>
    </citation>
    <scope>NUCLEOTIDE SEQUENCE [LARGE SCALE GENOMIC DNA]</scope>
    <source>
        <strain evidence="2 3">24NR</strain>
    </source>
</reference>
<dbReference type="PANTHER" id="PTHR30441">
    <property type="entry name" value="DUF748 DOMAIN-CONTAINING PROTEIN"/>
    <property type="match status" value="1"/>
</dbReference>
<protein>
    <submittedName>
        <fullName evidence="2">AsmA family protein</fullName>
    </submittedName>
</protein>
<keyword evidence="1" id="KW-0472">Membrane</keyword>